<reference evidence="1" key="1">
    <citation type="submission" date="2016-05" db="EMBL/GenBank/DDBJ databases">
        <authorList>
            <person name="Lavstsen T."/>
            <person name="Jespersen J.S."/>
        </authorList>
    </citation>
    <scope>NUCLEOTIDE SEQUENCE</scope>
    <source>
        <tissue evidence="1">Brain</tissue>
    </source>
</reference>
<feature type="non-terminal residue" evidence="1">
    <location>
        <position position="1"/>
    </location>
</feature>
<accession>A0A1A8HY06</accession>
<feature type="non-terminal residue" evidence="1">
    <location>
        <position position="38"/>
    </location>
</feature>
<evidence type="ECO:0000313" key="1">
    <source>
        <dbReference type="EMBL" id="SBQ89411.1"/>
    </source>
</evidence>
<gene>
    <name evidence="1" type="primary">Nfu_g_1_000246</name>
</gene>
<reference evidence="1" key="2">
    <citation type="submission" date="2016-06" db="EMBL/GenBank/DDBJ databases">
        <title>The genome of a short-lived fish provides insights into sex chromosome evolution and the genetic control of aging.</title>
        <authorList>
            <person name="Reichwald K."/>
            <person name="Felder M."/>
            <person name="Petzold A."/>
            <person name="Koch P."/>
            <person name="Groth M."/>
            <person name="Platzer M."/>
        </authorList>
    </citation>
    <scope>NUCLEOTIDE SEQUENCE</scope>
    <source>
        <tissue evidence="1">Brain</tissue>
    </source>
</reference>
<protein>
    <submittedName>
        <fullName evidence="1">Uncharacterized protein</fullName>
    </submittedName>
</protein>
<dbReference type="EMBL" id="HAED01003435">
    <property type="protein sequence ID" value="SBQ89411.1"/>
    <property type="molecule type" value="Transcribed_RNA"/>
</dbReference>
<dbReference type="AlphaFoldDB" id="A0A1A8HY06"/>
<sequence length="38" mass="4271">ATAELSFRWQALESYSLTAQRPSGMSVCPETGRLWVQI</sequence>
<name>A0A1A8HY06_NOTKU</name>
<proteinExistence type="predicted"/>
<organism evidence="1">
    <name type="scientific">Nothobranchius kuhntae</name>
    <name type="common">Beira killifish</name>
    <dbReference type="NCBI Taxonomy" id="321403"/>
    <lineage>
        <taxon>Eukaryota</taxon>
        <taxon>Metazoa</taxon>
        <taxon>Chordata</taxon>
        <taxon>Craniata</taxon>
        <taxon>Vertebrata</taxon>
        <taxon>Euteleostomi</taxon>
        <taxon>Actinopterygii</taxon>
        <taxon>Neopterygii</taxon>
        <taxon>Teleostei</taxon>
        <taxon>Neoteleostei</taxon>
        <taxon>Acanthomorphata</taxon>
        <taxon>Ovalentaria</taxon>
        <taxon>Atherinomorphae</taxon>
        <taxon>Cyprinodontiformes</taxon>
        <taxon>Nothobranchiidae</taxon>
        <taxon>Nothobranchius</taxon>
    </lineage>
</organism>